<keyword evidence="5" id="KW-0143">Chaperone</keyword>
<evidence type="ECO:0000256" key="1">
    <source>
        <dbReference type="ARBA" id="ARBA00004496"/>
    </source>
</evidence>
<feature type="non-terminal residue" evidence="6">
    <location>
        <position position="60"/>
    </location>
</feature>
<sequence>MSKVQLECRRGMLELDLIFERYLSQRYDALSPKEKELFSQLLSAEDPELYDWLIAEIPCP</sequence>
<evidence type="ECO:0000256" key="5">
    <source>
        <dbReference type="ARBA" id="ARBA00023186"/>
    </source>
</evidence>
<comment type="similarity">
    <text evidence="2">Belongs to the SdhE FAD assembly factor family.</text>
</comment>
<dbReference type="STRING" id="1802164.A3H51_02630"/>
<comment type="subcellular location">
    <subcellularLocation>
        <location evidence="1">Cytoplasm</location>
    </subcellularLocation>
</comment>
<evidence type="ECO:0000256" key="4">
    <source>
        <dbReference type="ARBA" id="ARBA00022490"/>
    </source>
</evidence>
<dbReference type="GO" id="GO:0006105">
    <property type="term" value="P:succinate metabolic process"/>
    <property type="evidence" value="ECO:0007669"/>
    <property type="project" value="TreeGrafter"/>
</dbReference>
<gene>
    <name evidence="6" type="ORF">A3H51_02630</name>
</gene>
<dbReference type="InterPro" id="IPR050531">
    <property type="entry name" value="SdhE_FAD_assembly_factor"/>
</dbReference>
<dbReference type="InterPro" id="IPR036714">
    <property type="entry name" value="SDH_sf"/>
</dbReference>
<accession>A0A1G2HKW2</accession>
<evidence type="ECO:0000313" key="7">
    <source>
        <dbReference type="Proteomes" id="UP000178509"/>
    </source>
</evidence>
<reference evidence="6 7" key="1">
    <citation type="journal article" date="2016" name="Nat. Commun.">
        <title>Thousands of microbial genomes shed light on interconnected biogeochemical processes in an aquifer system.</title>
        <authorList>
            <person name="Anantharaman K."/>
            <person name="Brown C.T."/>
            <person name="Hug L.A."/>
            <person name="Sharon I."/>
            <person name="Castelle C.J."/>
            <person name="Probst A.J."/>
            <person name="Thomas B.C."/>
            <person name="Singh A."/>
            <person name="Wilkins M.J."/>
            <person name="Karaoz U."/>
            <person name="Brodie E.L."/>
            <person name="Williams K.H."/>
            <person name="Hubbard S.S."/>
            <person name="Banfield J.F."/>
        </authorList>
    </citation>
    <scope>NUCLEOTIDE SEQUENCE [LARGE SCALE GENOMIC DNA]</scope>
</reference>
<keyword evidence="4" id="KW-0963">Cytoplasm</keyword>
<dbReference type="EMBL" id="MHOJ01000007">
    <property type="protein sequence ID" value="OGZ62871.1"/>
    <property type="molecule type" value="Genomic_DNA"/>
</dbReference>
<name>A0A1G2HKW2_9BACT</name>
<evidence type="ECO:0000256" key="3">
    <source>
        <dbReference type="ARBA" id="ARBA00019418"/>
    </source>
</evidence>
<evidence type="ECO:0000256" key="2">
    <source>
        <dbReference type="ARBA" id="ARBA00008571"/>
    </source>
</evidence>
<dbReference type="Gene3D" id="1.10.150.250">
    <property type="entry name" value="Flavinator of succinate dehydrogenase"/>
    <property type="match status" value="1"/>
</dbReference>
<evidence type="ECO:0000313" key="6">
    <source>
        <dbReference type="EMBL" id="OGZ62871.1"/>
    </source>
</evidence>
<comment type="caution">
    <text evidence="6">The sequence shown here is derived from an EMBL/GenBank/DDBJ whole genome shotgun (WGS) entry which is preliminary data.</text>
</comment>
<dbReference type="SUPFAM" id="SSF109910">
    <property type="entry name" value="YgfY-like"/>
    <property type="match status" value="1"/>
</dbReference>
<dbReference type="AlphaFoldDB" id="A0A1G2HKW2"/>
<dbReference type="GO" id="GO:0005737">
    <property type="term" value="C:cytoplasm"/>
    <property type="evidence" value="ECO:0007669"/>
    <property type="project" value="UniProtKB-SubCell"/>
</dbReference>
<organism evidence="6 7">
    <name type="scientific">Candidatus Spechtbacteria bacterium RIFCSPLOWO2_02_FULL_38_8</name>
    <dbReference type="NCBI Taxonomy" id="1802164"/>
    <lineage>
        <taxon>Bacteria</taxon>
        <taxon>Candidatus Spechtiibacteriota</taxon>
    </lineage>
</organism>
<dbReference type="Pfam" id="PF03937">
    <property type="entry name" value="Sdh5"/>
    <property type="match status" value="1"/>
</dbReference>
<dbReference type="PANTHER" id="PTHR39585">
    <property type="entry name" value="FAD ASSEMBLY FACTOR SDHE"/>
    <property type="match status" value="1"/>
</dbReference>
<dbReference type="PANTHER" id="PTHR39585:SF1">
    <property type="entry name" value="FAD ASSEMBLY FACTOR SDHE"/>
    <property type="match status" value="1"/>
</dbReference>
<dbReference type="InterPro" id="IPR005631">
    <property type="entry name" value="SDH"/>
</dbReference>
<protein>
    <recommendedName>
        <fullName evidence="3">FAD assembly factor SdhE</fullName>
    </recommendedName>
</protein>
<proteinExistence type="inferred from homology"/>
<dbReference type="Proteomes" id="UP000178509">
    <property type="component" value="Unassembled WGS sequence"/>
</dbReference>